<sequence length="168" mass="19032">MGKLKVSIKATLENVTDLRPVGDDFNWMFKLQCGSCREEHPNWVGIDATETREISGSRGEANFVWRCTLCKREHSINFDSSLDRSKAVYTAEQSEEQKFAAIAVLECRGCEITAFDPKGIWSCKGTESGTKFEEVELSLEEPDGWTDYDEKSNEPVSVMEFESKIERA</sequence>
<dbReference type="GO" id="GO:0008270">
    <property type="term" value="F:zinc ion binding"/>
    <property type="evidence" value="ECO:0007669"/>
    <property type="project" value="TreeGrafter"/>
</dbReference>
<evidence type="ECO:0000256" key="1">
    <source>
        <dbReference type="ARBA" id="ARBA00007818"/>
    </source>
</evidence>
<comment type="caution">
    <text evidence="4">The sequence shown here is derived from an EMBL/GenBank/DDBJ whole genome shotgun (WGS) entry which is preliminary data.</text>
</comment>
<proteinExistence type="inferred from homology"/>
<dbReference type="FunCoup" id="A0A1Y2D3X9">
    <property type="interactions" value="277"/>
</dbReference>
<dbReference type="PANTHER" id="PTHR12857">
    <property type="entry name" value="CXXC MOTIF CONTAINING ZINC BINDING PROTEIN"/>
    <property type="match status" value="1"/>
</dbReference>
<dbReference type="InParanoid" id="A0A1Y2D3X9"/>
<keyword evidence="2" id="KW-0479">Metal-binding</keyword>
<dbReference type="PANTHER" id="PTHR12857:SF0">
    <property type="entry name" value="CXXC MOTIF CONTAINING ZINC BINDING PROTEIN"/>
    <property type="match status" value="1"/>
</dbReference>
<dbReference type="AlphaFoldDB" id="A0A1Y2D3X9"/>
<name>A0A1Y2D3X9_9BASI</name>
<keyword evidence="5" id="KW-1185">Reference proteome</keyword>
<dbReference type="OrthoDB" id="10248838at2759"/>
<evidence type="ECO:0000313" key="4">
    <source>
        <dbReference type="EMBL" id="ORY53998.1"/>
    </source>
</evidence>
<dbReference type="SUPFAM" id="SSF141678">
    <property type="entry name" value="MAL13P1.257-like"/>
    <property type="match status" value="1"/>
</dbReference>
<comment type="similarity">
    <text evidence="1">Belongs to the UPF0587 family.</text>
</comment>
<reference evidence="4 5" key="1">
    <citation type="submission" date="2016-07" db="EMBL/GenBank/DDBJ databases">
        <title>Pervasive Adenine N6-methylation of Active Genes in Fungi.</title>
        <authorList>
            <consortium name="DOE Joint Genome Institute"/>
            <person name="Mondo S.J."/>
            <person name="Dannebaum R.O."/>
            <person name="Kuo R.C."/>
            <person name="Labutti K."/>
            <person name="Haridas S."/>
            <person name="Kuo A."/>
            <person name="Salamov A."/>
            <person name="Ahrendt S.R."/>
            <person name="Lipzen A."/>
            <person name="Sullivan W."/>
            <person name="Andreopoulos W.B."/>
            <person name="Clum A."/>
            <person name="Lindquist E."/>
            <person name="Daum C."/>
            <person name="Ramamoorthy G.K."/>
            <person name="Gryganskyi A."/>
            <person name="Culley D."/>
            <person name="Magnuson J.K."/>
            <person name="James T.Y."/>
            <person name="O'Malley M.A."/>
            <person name="Stajich J.E."/>
            <person name="Spatafora J.W."/>
            <person name="Visel A."/>
            <person name="Grigoriev I.V."/>
        </authorList>
    </citation>
    <scope>NUCLEOTIDE SEQUENCE [LARGE SCALE GENOMIC DNA]</scope>
    <source>
        <strain evidence="4 5">62-1032</strain>
    </source>
</reference>
<dbReference type="Pfam" id="PF05907">
    <property type="entry name" value="CXXC_Zn-b_euk"/>
    <property type="match status" value="1"/>
</dbReference>
<evidence type="ECO:0008006" key="6">
    <source>
        <dbReference type="Google" id="ProtNLM"/>
    </source>
</evidence>
<dbReference type="InterPro" id="IPR008584">
    <property type="entry name" value="CXXC_Zn-binding_euk"/>
</dbReference>
<evidence type="ECO:0000256" key="3">
    <source>
        <dbReference type="ARBA" id="ARBA00022833"/>
    </source>
</evidence>
<keyword evidence="3" id="KW-0862">Zinc</keyword>
<protein>
    <recommendedName>
        <fullName evidence="6">DUF866-domain-containing protein</fullName>
    </recommendedName>
</protein>
<organism evidence="4 5">
    <name type="scientific">Leucosporidium creatinivorum</name>
    <dbReference type="NCBI Taxonomy" id="106004"/>
    <lineage>
        <taxon>Eukaryota</taxon>
        <taxon>Fungi</taxon>
        <taxon>Dikarya</taxon>
        <taxon>Basidiomycota</taxon>
        <taxon>Pucciniomycotina</taxon>
        <taxon>Microbotryomycetes</taxon>
        <taxon>Leucosporidiales</taxon>
        <taxon>Leucosporidium</taxon>
    </lineage>
</organism>
<evidence type="ECO:0000313" key="5">
    <source>
        <dbReference type="Proteomes" id="UP000193467"/>
    </source>
</evidence>
<accession>A0A1Y2D3X9</accession>
<evidence type="ECO:0000256" key="2">
    <source>
        <dbReference type="ARBA" id="ARBA00022723"/>
    </source>
</evidence>
<dbReference type="EMBL" id="MCGR01000102">
    <property type="protein sequence ID" value="ORY53998.1"/>
    <property type="molecule type" value="Genomic_DNA"/>
</dbReference>
<gene>
    <name evidence="4" type="ORF">BCR35DRAFT_296853</name>
</gene>
<dbReference type="Proteomes" id="UP000193467">
    <property type="component" value="Unassembled WGS sequence"/>
</dbReference>
<dbReference type="STRING" id="106004.A0A1Y2D3X9"/>